<feature type="region of interest" description="Disordered" evidence="12">
    <location>
        <begin position="80"/>
        <end position="155"/>
    </location>
</feature>
<dbReference type="FunFam" id="3.40.50.10090:FF:000006">
    <property type="entry name" value="uroporphyrinogen-III synthase isoform X1"/>
    <property type="match status" value="1"/>
</dbReference>
<comment type="similarity">
    <text evidence="2">Belongs to the uroporphyrinogen-III synthase family.</text>
</comment>
<dbReference type="AlphaFoldDB" id="A0A5F9DUW5"/>
<dbReference type="GO" id="GO:0006780">
    <property type="term" value="P:uroporphyrinogen III biosynthetic process"/>
    <property type="evidence" value="ECO:0007669"/>
    <property type="project" value="InterPro"/>
</dbReference>
<comment type="pathway">
    <text evidence="1">Porphyrin-containing compound metabolism; protoporphyrin-IX biosynthesis; coproporphyrinogen-III from 5-aminolevulinate: step 3/4.</text>
</comment>
<dbReference type="InParanoid" id="A0A5F9DUW5"/>
<dbReference type="UniPathway" id="UPA00251">
    <property type="reaction ID" value="UER00320"/>
</dbReference>
<dbReference type="InterPro" id="IPR003754">
    <property type="entry name" value="4pyrrol_synth_uPrphyn_synth"/>
</dbReference>
<proteinExistence type="inferred from homology"/>
<reference evidence="14" key="2">
    <citation type="submission" date="2025-08" db="UniProtKB">
        <authorList>
            <consortium name="Ensembl"/>
        </authorList>
    </citation>
    <scope>IDENTIFICATION</scope>
    <source>
        <strain evidence="14">Thorbecke</strain>
    </source>
</reference>
<dbReference type="FunFam" id="3.40.50.10090:FF:000003">
    <property type="entry name" value="uroporphyrinogen-III synthase"/>
    <property type="match status" value="1"/>
</dbReference>
<feature type="region of interest" description="Disordered" evidence="12">
    <location>
        <begin position="22"/>
        <end position="66"/>
    </location>
</feature>
<dbReference type="EC" id="4.2.1.75" evidence="3"/>
<evidence type="ECO:0000259" key="13">
    <source>
        <dbReference type="Pfam" id="PF02602"/>
    </source>
</evidence>
<dbReference type="Ensembl" id="ENSOCUT00000058773.1">
    <property type="protein sequence ID" value="ENSOCUP00000049742.1"/>
    <property type="gene ID" value="ENSOCUG00000004572.4"/>
</dbReference>
<dbReference type="PANTHER" id="PTHR12390">
    <property type="entry name" value="UROPORPHYRINOGEN III SYNTHASE"/>
    <property type="match status" value="1"/>
</dbReference>
<keyword evidence="5" id="KW-0456">Lyase</keyword>
<evidence type="ECO:0000256" key="6">
    <source>
        <dbReference type="ARBA" id="ARBA00023244"/>
    </source>
</evidence>
<dbReference type="Gene3D" id="3.40.50.10090">
    <property type="match status" value="2"/>
</dbReference>
<keyword evidence="15" id="KW-1185">Reference proteome</keyword>
<dbReference type="Bgee" id="ENSOCUG00000004572">
    <property type="expression patterns" value="Expressed in blood and 18 other cell types or tissues"/>
</dbReference>
<dbReference type="SMR" id="A0A5F9DUW5"/>
<protein>
    <recommendedName>
        <fullName evidence="9">Uroporphyrinogen-III synthase</fullName>
        <ecNumber evidence="3">4.2.1.75</ecNumber>
    </recommendedName>
    <alternativeName>
        <fullName evidence="8">Hydroxymethylbilane hydrolyase [cyclizing]</fullName>
    </alternativeName>
    <alternativeName>
        <fullName evidence="7">Uroporphyrinogen-III cosynthase</fullName>
    </alternativeName>
</protein>
<reference evidence="14 15" key="1">
    <citation type="journal article" date="2011" name="Nature">
        <title>A high-resolution map of human evolutionary constraint using 29 mammals.</title>
        <authorList>
            <person name="Lindblad-Toh K."/>
            <person name="Garber M."/>
            <person name="Zuk O."/>
            <person name="Lin M.F."/>
            <person name="Parker B.J."/>
            <person name="Washietl S."/>
            <person name="Kheradpour P."/>
            <person name="Ernst J."/>
            <person name="Jordan G."/>
            <person name="Mauceli E."/>
            <person name="Ward L.D."/>
            <person name="Lowe C.B."/>
            <person name="Holloway A.K."/>
            <person name="Clamp M."/>
            <person name="Gnerre S."/>
            <person name="Alfoldi J."/>
            <person name="Beal K."/>
            <person name="Chang J."/>
            <person name="Clawson H."/>
            <person name="Cuff J."/>
            <person name="Di Palma F."/>
            <person name="Fitzgerald S."/>
            <person name="Flicek P."/>
            <person name="Guttman M."/>
            <person name="Hubisz M.J."/>
            <person name="Jaffe D.B."/>
            <person name="Jungreis I."/>
            <person name="Kent W.J."/>
            <person name="Kostka D."/>
            <person name="Lara M."/>
            <person name="Martins A.L."/>
            <person name="Massingham T."/>
            <person name="Moltke I."/>
            <person name="Raney B.J."/>
            <person name="Rasmussen M.D."/>
            <person name="Robinson J."/>
            <person name="Stark A."/>
            <person name="Vilella A.J."/>
            <person name="Wen J."/>
            <person name="Xie X."/>
            <person name="Zody M.C."/>
            <person name="Baldwin J."/>
            <person name="Bloom T."/>
            <person name="Chin C.W."/>
            <person name="Heiman D."/>
            <person name="Nicol R."/>
            <person name="Nusbaum C."/>
            <person name="Young S."/>
            <person name="Wilkinson J."/>
            <person name="Worley K.C."/>
            <person name="Kovar C.L."/>
            <person name="Muzny D.M."/>
            <person name="Gibbs R.A."/>
            <person name="Cree A."/>
            <person name="Dihn H.H."/>
            <person name="Fowler G."/>
            <person name="Jhangiani S."/>
            <person name="Joshi V."/>
            <person name="Lee S."/>
            <person name="Lewis L.R."/>
            <person name="Nazareth L.V."/>
            <person name="Okwuonu G."/>
            <person name="Santibanez J."/>
            <person name="Warren W.C."/>
            <person name="Mardis E.R."/>
            <person name="Weinstock G.M."/>
            <person name="Wilson R.K."/>
            <person name="Delehaunty K."/>
            <person name="Dooling D."/>
            <person name="Fronik C."/>
            <person name="Fulton L."/>
            <person name="Fulton B."/>
            <person name="Graves T."/>
            <person name="Minx P."/>
            <person name="Sodergren E."/>
            <person name="Birney E."/>
            <person name="Margulies E.H."/>
            <person name="Herrero J."/>
            <person name="Green E.D."/>
            <person name="Haussler D."/>
            <person name="Siepel A."/>
            <person name="Goldman N."/>
            <person name="Pollard K.S."/>
            <person name="Pedersen J.S."/>
            <person name="Lander E.S."/>
            <person name="Kellis M."/>
        </authorList>
    </citation>
    <scope>NUCLEOTIDE SEQUENCE [LARGE SCALE GENOMIC DNA]</scope>
    <source>
        <strain evidence="15">Thorbecke</strain>
    </source>
</reference>
<evidence type="ECO:0000256" key="10">
    <source>
        <dbReference type="ARBA" id="ARBA00048617"/>
    </source>
</evidence>
<evidence type="ECO:0000256" key="11">
    <source>
        <dbReference type="ARBA" id="ARBA00060039"/>
    </source>
</evidence>
<comment type="catalytic activity">
    <reaction evidence="10">
        <text>hydroxymethylbilane = uroporphyrinogen III + H2O</text>
        <dbReference type="Rhea" id="RHEA:18965"/>
        <dbReference type="ChEBI" id="CHEBI:15377"/>
        <dbReference type="ChEBI" id="CHEBI:57308"/>
        <dbReference type="ChEBI" id="CHEBI:57845"/>
        <dbReference type="EC" id="4.2.1.75"/>
    </reaction>
</comment>
<dbReference type="FunCoup" id="A0A5F9DUW5">
    <property type="interactions" value="470"/>
</dbReference>
<feature type="compositionally biased region" description="Low complexity" evidence="12">
    <location>
        <begin position="31"/>
        <end position="50"/>
    </location>
</feature>
<evidence type="ECO:0000313" key="14">
    <source>
        <dbReference type="Ensembl" id="ENSOCUP00000049742.1"/>
    </source>
</evidence>
<dbReference type="STRING" id="9986.ENSOCUP00000049742"/>
<dbReference type="InterPro" id="IPR039793">
    <property type="entry name" value="UROS/Hem4"/>
</dbReference>
<feature type="domain" description="Tetrapyrrole biosynthesis uroporphyrinogen III synthase" evidence="13">
    <location>
        <begin position="202"/>
        <end position="318"/>
    </location>
</feature>
<keyword evidence="4" id="KW-0350">Heme biosynthesis</keyword>
<dbReference type="CDD" id="cd06578">
    <property type="entry name" value="HemD"/>
    <property type="match status" value="1"/>
</dbReference>
<organism evidence="14 15">
    <name type="scientific">Oryctolagus cuniculus</name>
    <name type="common">Rabbit</name>
    <dbReference type="NCBI Taxonomy" id="9986"/>
    <lineage>
        <taxon>Eukaryota</taxon>
        <taxon>Metazoa</taxon>
        <taxon>Chordata</taxon>
        <taxon>Craniata</taxon>
        <taxon>Vertebrata</taxon>
        <taxon>Euteleostomi</taxon>
        <taxon>Mammalia</taxon>
        <taxon>Eutheria</taxon>
        <taxon>Euarchontoglires</taxon>
        <taxon>Glires</taxon>
        <taxon>Lagomorpha</taxon>
        <taxon>Leporidae</taxon>
        <taxon>Oryctolagus</taxon>
    </lineage>
</organism>
<evidence type="ECO:0000313" key="15">
    <source>
        <dbReference type="Proteomes" id="UP000001811"/>
    </source>
</evidence>
<dbReference type="GO" id="GO:0004852">
    <property type="term" value="F:uroporphyrinogen-III synthase activity"/>
    <property type="evidence" value="ECO:0007669"/>
    <property type="project" value="UniProtKB-EC"/>
</dbReference>
<evidence type="ECO:0000256" key="9">
    <source>
        <dbReference type="ARBA" id="ARBA00040167"/>
    </source>
</evidence>
<keyword evidence="6" id="KW-0627">Porphyrin biosynthesis</keyword>
<dbReference type="GO" id="GO:0006785">
    <property type="term" value="P:heme B biosynthetic process"/>
    <property type="evidence" value="ECO:0007669"/>
    <property type="project" value="UniProtKB-ARBA"/>
</dbReference>
<name>A0A5F9DUW5_RABIT</name>
<accession>A0A5F9DUW5</accession>
<evidence type="ECO:0000256" key="5">
    <source>
        <dbReference type="ARBA" id="ARBA00023239"/>
    </source>
</evidence>
<comment type="function">
    <text evidence="11">Catalyzes cyclization of the linear tetrapyrrole, hydroxymethylbilane, to the macrocyclic uroporphyrinogen III, the branch point for the various sub-pathways leading to the wide diversity of porphyrins. Porphyrins act as cofactors for a multitude of enzymes that perform a variety of processes within the cell such as methionine synthesis (vitamin B12) or oxygen transport (heme).</text>
</comment>
<dbReference type="GO" id="GO:0005829">
    <property type="term" value="C:cytosol"/>
    <property type="evidence" value="ECO:0007669"/>
    <property type="project" value="TreeGrafter"/>
</dbReference>
<evidence type="ECO:0000256" key="8">
    <source>
        <dbReference type="ARBA" id="ARBA00032649"/>
    </source>
</evidence>
<evidence type="ECO:0000256" key="7">
    <source>
        <dbReference type="ARBA" id="ARBA00031702"/>
    </source>
</evidence>
<dbReference type="PANTHER" id="PTHR12390:SF0">
    <property type="entry name" value="UROPORPHYRINOGEN-III SYNTHASE"/>
    <property type="match status" value="1"/>
</dbReference>
<dbReference type="GeneTree" id="ENSGT00390000009853"/>
<feature type="domain" description="Tetrapyrrole biosynthesis uroporphyrinogen III synthase" evidence="13">
    <location>
        <begin position="354"/>
        <end position="468"/>
    </location>
</feature>
<sequence>MSPSNPSGFQSHELSKSGFSISAPFHSKVSPPLRAVVRPTPRVPPSGGRVASAHARAPSWARRGQSDACAGVWTCGGLDLAGTRPSPRSAQLRLRGEGAGHPASSPLRPPRWVRATPGQWPFSARSASPAREWPQPSERTSPFTPSHGEGGTGPIHHCLQQELLRADEDLPLPCPCAPGDQQAIMKVLLLKDAKDDACGQDPYVRELGLHGLEATLIPVLAFEFLSLPSFSEKLCRPEDYGGLIFTSPRAVEAAQLCLEKSSKAEVWERSLREKWNVKSVYVVGGATASRVSRIGLRADGEHSGTAEKLAEYICSKPSPPARHQCHPCHLFAVMLVSRTCLRRGRGDEESSPLPLLFPCGTLKREVLPTVLKEQGVPMESITVYETVPHPGIRGNLDSYYSKQGVPDSVAFFSPSGVKYSLKHIEELSGDSVGQIKFAAIGPTTARALAAQGLRVSCTAESPTPQALAAGLRKALPLPGGC</sequence>
<evidence type="ECO:0000256" key="3">
    <source>
        <dbReference type="ARBA" id="ARBA00013109"/>
    </source>
</evidence>
<dbReference type="Pfam" id="PF02602">
    <property type="entry name" value="HEM4"/>
    <property type="match status" value="2"/>
</dbReference>
<evidence type="ECO:0000256" key="12">
    <source>
        <dbReference type="SAM" id="MobiDB-lite"/>
    </source>
</evidence>
<reference evidence="14" key="3">
    <citation type="submission" date="2025-09" db="UniProtKB">
        <authorList>
            <consortium name="Ensembl"/>
        </authorList>
    </citation>
    <scope>IDENTIFICATION</scope>
    <source>
        <strain evidence="14">Thorbecke</strain>
    </source>
</reference>
<dbReference type="InterPro" id="IPR036108">
    <property type="entry name" value="4pyrrol_syn_uPrphyn_synt_sf"/>
</dbReference>
<evidence type="ECO:0000256" key="4">
    <source>
        <dbReference type="ARBA" id="ARBA00023133"/>
    </source>
</evidence>
<evidence type="ECO:0000256" key="2">
    <source>
        <dbReference type="ARBA" id="ARBA00008133"/>
    </source>
</evidence>
<evidence type="ECO:0000256" key="1">
    <source>
        <dbReference type="ARBA" id="ARBA00004772"/>
    </source>
</evidence>
<dbReference type="SUPFAM" id="SSF69618">
    <property type="entry name" value="HemD-like"/>
    <property type="match status" value="1"/>
</dbReference>
<gene>
    <name evidence="14" type="primary">UROS</name>
</gene>
<dbReference type="GO" id="GO:0006782">
    <property type="term" value="P:protoporphyrinogen IX biosynthetic process"/>
    <property type="evidence" value="ECO:0007669"/>
    <property type="project" value="UniProtKB-UniPathway"/>
</dbReference>
<dbReference type="Proteomes" id="UP000001811">
    <property type="component" value="Unplaced"/>
</dbReference>